<feature type="transmembrane region" description="Helical" evidence="1">
    <location>
        <begin position="31"/>
        <end position="52"/>
    </location>
</feature>
<feature type="transmembrane region" description="Helical" evidence="1">
    <location>
        <begin position="119"/>
        <end position="137"/>
    </location>
</feature>
<dbReference type="EMBL" id="FYEW01000001">
    <property type="protein sequence ID" value="SNC66373.1"/>
    <property type="molecule type" value="Genomic_DNA"/>
</dbReference>
<accession>A0A212TK77</accession>
<reference evidence="4" key="1">
    <citation type="submission" date="2017-06" db="EMBL/GenBank/DDBJ databases">
        <authorList>
            <person name="Varghese N."/>
            <person name="Submissions S."/>
        </authorList>
    </citation>
    <scope>NUCLEOTIDE SEQUENCE [LARGE SCALE GENOMIC DNA]</scope>
    <source>
        <strain evidence="4">DSM 11116</strain>
    </source>
</reference>
<gene>
    <name evidence="3" type="ORF">SAMN06265337_1589</name>
</gene>
<feature type="domain" description="EamA" evidence="2">
    <location>
        <begin position="1"/>
        <end position="136"/>
    </location>
</feature>
<dbReference type="RefSeq" id="WP_088842825.1">
    <property type="nucleotide sequence ID" value="NZ_FYEW01000001.1"/>
</dbReference>
<dbReference type="InterPro" id="IPR000620">
    <property type="entry name" value="EamA_dom"/>
</dbReference>
<proteinExistence type="predicted"/>
<keyword evidence="1" id="KW-0472">Membrane</keyword>
<feature type="transmembrane region" description="Helical" evidence="1">
    <location>
        <begin position="6"/>
        <end position="24"/>
    </location>
</feature>
<name>A0A212TK77_9BACT</name>
<dbReference type="InterPro" id="IPR037185">
    <property type="entry name" value="EmrE-like"/>
</dbReference>
<keyword evidence="1" id="KW-0812">Transmembrane</keyword>
<dbReference type="Gene3D" id="1.10.3730.20">
    <property type="match status" value="1"/>
</dbReference>
<evidence type="ECO:0000313" key="3">
    <source>
        <dbReference type="EMBL" id="SNC66373.1"/>
    </source>
</evidence>
<feature type="transmembrane region" description="Helical" evidence="1">
    <location>
        <begin position="64"/>
        <end position="83"/>
    </location>
</feature>
<evidence type="ECO:0000256" key="1">
    <source>
        <dbReference type="SAM" id="Phobius"/>
    </source>
</evidence>
<keyword evidence="1" id="KW-1133">Transmembrane helix</keyword>
<organism evidence="3 4">
    <name type="scientific">Hymenobacter gelipurpurascens</name>
    <dbReference type="NCBI Taxonomy" id="89968"/>
    <lineage>
        <taxon>Bacteria</taxon>
        <taxon>Pseudomonadati</taxon>
        <taxon>Bacteroidota</taxon>
        <taxon>Cytophagia</taxon>
        <taxon>Cytophagales</taxon>
        <taxon>Hymenobacteraceae</taxon>
        <taxon>Hymenobacter</taxon>
    </lineage>
</organism>
<dbReference type="GO" id="GO:0016020">
    <property type="term" value="C:membrane"/>
    <property type="evidence" value="ECO:0007669"/>
    <property type="project" value="InterPro"/>
</dbReference>
<dbReference type="OrthoDB" id="9806718at2"/>
<dbReference type="AlphaFoldDB" id="A0A212TK77"/>
<sequence length="143" mass="15378">MWIIFSLMAAISAAVVVTLSKVGVKNIESSVAFAIQSVLIVAVAWSVVAWQGHLPQVAQIERRTWIFLIAAGIITCASSLFSFQALKLGQASRTSSFDKISLVFSILLASYFLKEKLTWQVALGATLMAGGAILIAFSKPETE</sequence>
<evidence type="ECO:0000259" key="2">
    <source>
        <dbReference type="Pfam" id="PF00892"/>
    </source>
</evidence>
<dbReference type="Pfam" id="PF00892">
    <property type="entry name" value="EamA"/>
    <property type="match status" value="1"/>
</dbReference>
<dbReference type="SUPFAM" id="SSF103481">
    <property type="entry name" value="Multidrug resistance efflux transporter EmrE"/>
    <property type="match status" value="1"/>
</dbReference>
<dbReference type="Proteomes" id="UP000198131">
    <property type="component" value="Unassembled WGS sequence"/>
</dbReference>
<evidence type="ECO:0000313" key="4">
    <source>
        <dbReference type="Proteomes" id="UP000198131"/>
    </source>
</evidence>
<protein>
    <submittedName>
        <fullName evidence="3">Transporter family protein</fullName>
    </submittedName>
</protein>
<keyword evidence="4" id="KW-1185">Reference proteome</keyword>